<evidence type="ECO:0000256" key="2">
    <source>
        <dbReference type="SAM" id="Phobius"/>
    </source>
</evidence>
<dbReference type="RefSeq" id="WP_133125465.1">
    <property type="nucleotide sequence ID" value="NZ_NMWT01000032.1"/>
</dbReference>
<dbReference type="Proteomes" id="UP000235034">
    <property type="component" value="Unassembled WGS sequence"/>
</dbReference>
<dbReference type="InterPro" id="IPR026870">
    <property type="entry name" value="Zinc_ribbon_dom"/>
</dbReference>
<feature type="compositionally biased region" description="Low complexity" evidence="1">
    <location>
        <begin position="171"/>
        <end position="180"/>
    </location>
</feature>
<sequence>MTDDDGKPVRGVNTIREELDKARGENTYKSAFAALGAAIVGTALSYVGYEYANTVYVWLWIGTGAAWLAGIGMLVFGKSMEDDRHRKIAELEAELAAATAARDGDRPRPNGPAAAAPNPAARAVPPAASSPVPLPEPVASPHADAAPAPLPGWTPQAARAKTVPLPPSAPSAPAAATHGPSPTPPAHDCRFCGQCGAKLQRDMTFCTRCGARVA</sequence>
<accession>A0A2N5IVU8</accession>
<reference evidence="4 5" key="1">
    <citation type="submission" date="2017-07" db="EMBL/GenBank/DDBJ databases">
        <title>Bifidobacterium novel species.</title>
        <authorList>
            <person name="Lugli G.A."/>
            <person name="Milani C."/>
            <person name="Duranti S."/>
            <person name="Mangifesta M."/>
        </authorList>
    </citation>
    <scope>NUCLEOTIDE SEQUENCE [LARGE SCALE GENOMIC DNA]</scope>
    <source>
        <strain evidence="4 5">77</strain>
    </source>
</reference>
<evidence type="ECO:0000259" key="3">
    <source>
        <dbReference type="Pfam" id="PF13240"/>
    </source>
</evidence>
<evidence type="ECO:0000313" key="4">
    <source>
        <dbReference type="EMBL" id="PLS26080.1"/>
    </source>
</evidence>
<comment type="caution">
    <text evidence="4">The sequence shown here is derived from an EMBL/GenBank/DDBJ whole genome shotgun (WGS) entry which is preliminary data.</text>
</comment>
<feature type="domain" description="Zinc-ribbon" evidence="3">
    <location>
        <begin position="191"/>
        <end position="212"/>
    </location>
</feature>
<dbReference type="Pfam" id="PF13240">
    <property type="entry name" value="Zn_Ribbon_1"/>
    <property type="match status" value="1"/>
</dbReference>
<dbReference type="AlphaFoldDB" id="A0A2N5IVU8"/>
<feature type="transmembrane region" description="Helical" evidence="2">
    <location>
        <begin position="55"/>
        <end position="77"/>
    </location>
</feature>
<feature type="compositionally biased region" description="Low complexity" evidence="1">
    <location>
        <begin position="111"/>
        <end position="131"/>
    </location>
</feature>
<keyword evidence="2" id="KW-0812">Transmembrane</keyword>
<keyword evidence="2" id="KW-0472">Membrane</keyword>
<keyword evidence="2" id="KW-1133">Transmembrane helix</keyword>
<proteinExistence type="predicted"/>
<organism evidence="4 5">
    <name type="scientific">Bifidobacterium parmae</name>
    <dbReference type="NCBI Taxonomy" id="361854"/>
    <lineage>
        <taxon>Bacteria</taxon>
        <taxon>Bacillati</taxon>
        <taxon>Actinomycetota</taxon>
        <taxon>Actinomycetes</taxon>
        <taxon>Bifidobacteriales</taxon>
        <taxon>Bifidobacteriaceae</taxon>
        <taxon>Bifidobacterium</taxon>
    </lineage>
</organism>
<dbReference type="EMBL" id="NMWT01000032">
    <property type="protein sequence ID" value="PLS26080.1"/>
    <property type="molecule type" value="Genomic_DNA"/>
</dbReference>
<dbReference type="GO" id="GO:0016787">
    <property type="term" value="F:hydrolase activity"/>
    <property type="evidence" value="ECO:0007669"/>
    <property type="project" value="UniProtKB-KW"/>
</dbReference>
<gene>
    <name evidence="4" type="ORF">Uis4E_2137</name>
</gene>
<feature type="region of interest" description="Disordered" evidence="1">
    <location>
        <begin position="99"/>
        <end position="186"/>
    </location>
</feature>
<keyword evidence="4" id="KW-0378">Hydrolase</keyword>
<name>A0A2N5IVU8_9BIFI</name>
<feature type="transmembrane region" description="Helical" evidence="2">
    <location>
        <begin position="31"/>
        <end position="49"/>
    </location>
</feature>
<keyword evidence="5" id="KW-1185">Reference proteome</keyword>
<evidence type="ECO:0000256" key="1">
    <source>
        <dbReference type="SAM" id="MobiDB-lite"/>
    </source>
</evidence>
<evidence type="ECO:0000313" key="5">
    <source>
        <dbReference type="Proteomes" id="UP000235034"/>
    </source>
</evidence>
<protein>
    <submittedName>
        <fullName evidence="4">Glycoside hydrolase</fullName>
    </submittedName>
</protein>
<dbReference type="OrthoDB" id="517663at2"/>